<proteinExistence type="predicted"/>
<organism evidence="1 2">
    <name type="scientific">Dreissena polymorpha</name>
    <name type="common">Zebra mussel</name>
    <name type="synonym">Mytilus polymorpha</name>
    <dbReference type="NCBI Taxonomy" id="45954"/>
    <lineage>
        <taxon>Eukaryota</taxon>
        <taxon>Metazoa</taxon>
        <taxon>Spiralia</taxon>
        <taxon>Lophotrochozoa</taxon>
        <taxon>Mollusca</taxon>
        <taxon>Bivalvia</taxon>
        <taxon>Autobranchia</taxon>
        <taxon>Heteroconchia</taxon>
        <taxon>Euheterodonta</taxon>
        <taxon>Imparidentia</taxon>
        <taxon>Neoheterodontei</taxon>
        <taxon>Myida</taxon>
        <taxon>Dreissenoidea</taxon>
        <taxon>Dreissenidae</taxon>
        <taxon>Dreissena</taxon>
    </lineage>
</organism>
<dbReference type="Proteomes" id="UP000828390">
    <property type="component" value="Unassembled WGS sequence"/>
</dbReference>
<name>A0A9D4BK22_DREPO</name>
<evidence type="ECO:0000313" key="2">
    <source>
        <dbReference type="Proteomes" id="UP000828390"/>
    </source>
</evidence>
<protein>
    <submittedName>
        <fullName evidence="1">Uncharacterized protein</fullName>
    </submittedName>
</protein>
<dbReference type="AlphaFoldDB" id="A0A9D4BK22"/>
<evidence type="ECO:0000313" key="1">
    <source>
        <dbReference type="EMBL" id="KAH3697659.1"/>
    </source>
</evidence>
<dbReference type="EMBL" id="JAIWYP010000016">
    <property type="protein sequence ID" value="KAH3697659.1"/>
    <property type="molecule type" value="Genomic_DNA"/>
</dbReference>
<comment type="caution">
    <text evidence="1">The sequence shown here is derived from an EMBL/GenBank/DDBJ whole genome shotgun (WGS) entry which is preliminary data.</text>
</comment>
<accession>A0A9D4BK22</accession>
<sequence length="103" mass="11816">MLLNTKRVRTCVLACRSRGRAWNGVNGTRPPLVTHGCSSQSDSDMRRSTAGSISFVKRCWRSRGINKIKIKIQISWKLTKLQNGYNYKTSKFNEMIYNASEWA</sequence>
<reference evidence="1" key="2">
    <citation type="submission" date="2020-11" db="EMBL/GenBank/DDBJ databases">
        <authorList>
            <person name="McCartney M.A."/>
            <person name="Auch B."/>
            <person name="Kono T."/>
            <person name="Mallez S."/>
            <person name="Becker A."/>
            <person name="Gohl D.M."/>
            <person name="Silverstein K.A.T."/>
            <person name="Koren S."/>
            <person name="Bechman K.B."/>
            <person name="Herman A."/>
            <person name="Abrahante J.E."/>
            <person name="Garbe J."/>
        </authorList>
    </citation>
    <scope>NUCLEOTIDE SEQUENCE</scope>
    <source>
        <strain evidence="1">Duluth1</strain>
        <tissue evidence="1">Whole animal</tissue>
    </source>
</reference>
<keyword evidence="2" id="KW-1185">Reference proteome</keyword>
<gene>
    <name evidence="1" type="ORF">DPMN_085164</name>
</gene>
<reference evidence="1" key="1">
    <citation type="journal article" date="2019" name="bioRxiv">
        <title>The Genome of the Zebra Mussel, Dreissena polymorpha: A Resource for Invasive Species Research.</title>
        <authorList>
            <person name="McCartney M.A."/>
            <person name="Auch B."/>
            <person name="Kono T."/>
            <person name="Mallez S."/>
            <person name="Zhang Y."/>
            <person name="Obille A."/>
            <person name="Becker A."/>
            <person name="Abrahante J.E."/>
            <person name="Garbe J."/>
            <person name="Badalamenti J.P."/>
            <person name="Herman A."/>
            <person name="Mangelson H."/>
            <person name="Liachko I."/>
            <person name="Sullivan S."/>
            <person name="Sone E.D."/>
            <person name="Koren S."/>
            <person name="Silverstein K.A.T."/>
            <person name="Beckman K.B."/>
            <person name="Gohl D.M."/>
        </authorList>
    </citation>
    <scope>NUCLEOTIDE SEQUENCE</scope>
    <source>
        <strain evidence="1">Duluth1</strain>
        <tissue evidence="1">Whole animal</tissue>
    </source>
</reference>